<protein>
    <submittedName>
        <fullName evidence="4">Protein NipSnap homolog 3A-like isoform X1</fullName>
    </submittedName>
</protein>
<dbReference type="SUPFAM" id="SSF54909">
    <property type="entry name" value="Dimeric alpha+beta barrel"/>
    <property type="match status" value="2"/>
</dbReference>
<accession>A0ABM3Y1U7</accession>
<evidence type="ECO:0000313" key="3">
    <source>
        <dbReference type="Proteomes" id="UP001652624"/>
    </source>
</evidence>
<dbReference type="InterPro" id="IPR051557">
    <property type="entry name" value="NipSnap_domain"/>
</dbReference>
<dbReference type="Proteomes" id="UP001652624">
    <property type="component" value="Chromosome 10"/>
</dbReference>
<organism evidence="3 4">
    <name type="scientific">Erinaceus europaeus</name>
    <name type="common">Western European hedgehog</name>
    <dbReference type="NCBI Taxonomy" id="9365"/>
    <lineage>
        <taxon>Eukaryota</taxon>
        <taxon>Metazoa</taxon>
        <taxon>Chordata</taxon>
        <taxon>Craniata</taxon>
        <taxon>Vertebrata</taxon>
        <taxon>Euteleostomi</taxon>
        <taxon>Mammalia</taxon>
        <taxon>Eutheria</taxon>
        <taxon>Laurasiatheria</taxon>
        <taxon>Eulipotyphla</taxon>
        <taxon>Erinaceidae</taxon>
        <taxon>Erinaceinae</taxon>
        <taxon>Erinaceus</taxon>
    </lineage>
</organism>
<name>A0ABM3Y1U7_ERIEU</name>
<feature type="domain" description="NIPSNAP" evidence="2">
    <location>
        <begin position="162"/>
        <end position="261"/>
    </location>
</feature>
<dbReference type="PANTHER" id="PTHR21017:SF19">
    <property type="entry name" value="PROTEIN NIPSNAP HOMOLOG 3B"/>
    <property type="match status" value="1"/>
</dbReference>
<reference evidence="4" key="1">
    <citation type="submission" date="2025-08" db="UniProtKB">
        <authorList>
            <consortium name="RefSeq"/>
        </authorList>
    </citation>
    <scope>IDENTIFICATION</scope>
</reference>
<dbReference type="RefSeq" id="XP_060055049.1">
    <property type="nucleotide sequence ID" value="XM_060199066.1"/>
</dbReference>
<dbReference type="InterPro" id="IPR012577">
    <property type="entry name" value="NIPSNAP"/>
</dbReference>
<evidence type="ECO:0000259" key="2">
    <source>
        <dbReference type="Pfam" id="PF07978"/>
    </source>
</evidence>
<proteinExistence type="inferred from homology"/>
<sequence>MGPLQKCSGLSARGVQCKDQHKDPGSSLPAPHLQGSHFIGSEAGAKQYDETIYEFRTYSLKSSKMNEFLENFKRNVHLRTSHSELVGYWSVEFGGRLNKAFHIWKYDNFAHRAAIRKALGRDTEWQGKFLIPNLPLIDKQESEITHLLSWCKLEKPPKEGIYEMVIFQMKPGGPLLWEEALKKAIHAYASQGYSKLIGVFHTDYGALDRVHVLWWYENADNRAAGRHRSHEDPRVVAAVQESVSYLVSQQNMLLIPTSFSPLK</sequence>
<evidence type="ECO:0000313" key="4">
    <source>
        <dbReference type="RefSeq" id="XP_060055049.1"/>
    </source>
</evidence>
<comment type="similarity">
    <text evidence="1">Belongs to the NipSnap family.</text>
</comment>
<evidence type="ECO:0000256" key="1">
    <source>
        <dbReference type="ARBA" id="ARBA00005291"/>
    </source>
</evidence>
<dbReference type="GeneID" id="103107377"/>
<dbReference type="Pfam" id="PF07978">
    <property type="entry name" value="NIPSNAP"/>
    <property type="match status" value="2"/>
</dbReference>
<dbReference type="Gene3D" id="3.30.70.100">
    <property type="match status" value="2"/>
</dbReference>
<dbReference type="InterPro" id="IPR011008">
    <property type="entry name" value="Dimeric_a/b-barrel"/>
</dbReference>
<dbReference type="PANTHER" id="PTHR21017">
    <property type="entry name" value="NIPSNAP-RELATED"/>
    <property type="match status" value="1"/>
</dbReference>
<gene>
    <name evidence="4" type="primary">LOC103107377</name>
</gene>
<feature type="domain" description="NIPSNAP" evidence="2">
    <location>
        <begin position="53"/>
        <end position="152"/>
    </location>
</feature>
<keyword evidence="3" id="KW-1185">Reference proteome</keyword>